<comment type="similarity">
    <text evidence="1">Belongs to the leucine-binding protein family.</text>
</comment>
<evidence type="ECO:0000259" key="5">
    <source>
        <dbReference type="Pfam" id="PF13458"/>
    </source>
</evidence>
<dbReference type="InterPro" id="IPR051010">
    <property type="entry name" value="BCAA_transport"/>
</dbReference>
<keyword evidence="7" id="KW-1185">Reference proteome</keyword>
<dbReference type="InterPro" id="IPR028081">
    <property type="entry name" value="Leu-bd"/>
</dbReference>
<keyword evidence="2 4" id="KW-0732">Signal</keyword>
<gene>
    <name evidence="6" type="ORF">CLV74_102253</name>
</gene>
<name>A0A2T0X068_9RHOB</name>
<organism evidence="6 7">
    <name type="scientific">Donghicola tyrosinivorans</name>
    <dbReference type="NCBI Taxonomy" id="1652492"/>
    <lineage>
        <taxon>Bacteria</taxon>
        <taxon>Pseudomonadati</taxon>
        <taxon>Pseudomonadota</taxon>
        <taxon>Alphaproteobacteria</taxon>
        <taxon>Rhodobacterales</taxon>
        <taxon>Roseobacteraceae</taxon>
        <taxon>Donghicola</taxon>
    </lineage>
</organism>
<dbReference type="Pfam" id="PF13458">
    <property type="entry name" value="Peripla_BP_6"/>
    <property type="match status" value="1"/>
</dbReference>
<evidence type="ECO:0000256" key="4">
    <source>
        <dbReference type="SAM" id="SignalP"/>
    </source>
</evidence>
<evidence type="ECO:0000256" key="1">
    <source>
        <dbReference type="ARBA" id="ARBA00010062"/>
    </source>
</evidence>
<evidence type="ECO:0000313" key="6">
    <source>
        <dbReference type="EMBL" id="PRY92338.1"/>
    </source>
</evidence>
<proteinExistence type="inferred from homology"/>
<feature type="chain" id="PRO_5015649842" evidence="4">
    <location>
        <begin position="46"/>
        <end position="412"/>
    </location>
</feature>
<accession>A0A2T0X068</accession>
<keyword evidence="3" id="KW-0029">Amino-acid transport</keyword>
<dbReference type="AlphaFoldDB" id="A0A2T0X068"/>
<sequence>MIRRISIRYWLVCQGDRKVTIIKLFKAACKAARLAIAPAALVAVAACSPGMTNLSAPSGPRTAPSKPVKVALLVPAGSGQPSDDILATALENAARMAIADLQGAQIQLQVYNTGGSAAGASSAATTALNDGSEIILGPVYAEAANAVGVIAAQRGVNVLAFSNNATIAGNNVFVLGPLFQTSANRLMTYAKAQGKQSVTVVYADNLAGELGQNAVSVAARRAGMQVNAAVRHEFSQQGVIAAVPQIKASAANSDTLFLTGTTDGTIPLLTQLLPESGLSPETTQYVSLTRLDIPAQTLELPGVQGSWFSLPDPSRTAQFNGRYQATYGTAAHPIAGLAYDGIAAIGALVASGRPNALSKPSLTQAQGFEGVTGIFRLNPDGTNDRGLAVATIQNKQIMVIDSAPSSFARAGF</sequence>
<evidence type="ECO:0000313" key="7">
    <source>
        <dbReference type="Proteomes" id="UP000238392"/>
    </source>
</evidence>
<protein>
    <submittedName>
        <fullName evidence="6">ABC-type branched-subunit amino acid transport system substrate-binding protein</fullName>
    </submittedName>
</protein>
<dbReference type="EMBL" id="PVTQ01000002">
    <property type="protein sequence ID" value="PRY92338.1"/>
    <property type="molecule type" value="Genomic_DNA"/>
</dbReference>
<dbReference type="CDD" id="cd06339">
    <property type="entry name" value="PBP1_YraM_LppC_lipoprotein-like"/>
    <property type="match status" value="1"/>
</dbReference>
<dbReference type="InterPro" id="IPR028082">
    <property type="entry name" value="Peripla_BP_I"/>
</dbReference>
<dbReference type="PANTHER" id="PTHR30483:SF6">
    <property type="entry name" value="PERIPLASMIC BINDING PROTEIN OF ABC TRANSPORTER FOR NATURAL AMINO ACIDS"/>
    <property type="match status" value="1"/>
</dbReference>
<dbReference type="OrthoDB" id="7210494at2"/>
<dbReference type="Gene3D" id="3.40.50.2300">
    <property type="match status" value="2"/>
</dbReference>
<dbReference type="Proteomes" id="UP000238392">
    <property type="component" value="Unassembled WGS sequence"/>
</dbReference>
<comment type="caution">
    <text evidence="6">The sequence shown here is derived from an EMBL/GenBank/DDBJ whole genome shotgun (WGS) entry which is preliminary data.</text>
</comment>
<evidence type="ECO:0000256" key="2">
    <source>
        <dbReference type="ARBA" id="ARBA00022729"/>
    </source>
</evidence>
<dbReference type="SUPFAM" id="SSF53822">
    <property type="entry name" value="Periplasmic binding protein-like I"/>
    <property type="match status" value="1"/>
</dbReference>
<reference evidence="6 7" key="1">
    <citation type="submission" date="2018-03" db="EMBL/GenBank/DDBJ databases">
        <title>Genomic Encyclopedia of Archaeal and Bacterial Type Strains, Phase II (KMG-II): from individual species to whole genera.</title>
        <authorList>
            <person name="Goeker M."/>
        </authorList>
    </citation>
    <scope>NUCLEOTIDE SEQUENCE [LARGE SCALE GENOMIC DNA]</scope>
    <source>
        <strain evidence="6 7">DSM 100212</strain>
    </source>
</reference>
<keyword evidence="3" id="KW-0813">Transport</keyword>
<feature type="domain" description="Leucine-binding protein" evidence="5">
    <location>
        <begin position="67"/>
        <end position="394"/>
    </location>
</feature>
<dbReference type="GO" id="GO:0006865">
    <property type="term" value="P:amino acid transport"/>
    <property type="evidence" value="ECO:0007669"/>
    <property type="project" value="UniProtKB-KW"/>
</dbReference>
<feature type="signal peptide" evidence="4">
    <location>
        <begin position="1"/>
        <end position="45"/>
    </location>
</feature>
<evidence type="ECO:0000256" key="3">
    <source>
        <dbReference type="ARBA" id="ARBA00022970"/>
    </source>
</evidence>
<dbReference type="PANTHER" id="PTHR30483">
    <property type="entry name" value="LEUCINE-SPECIFIC-BINDING PROTEIN"/>
    <property type="match status" value="1"/>
</dbReference>